<dbReference type="InterPro" id="IPR002698">
    <property type="entry name" value="FTHF_cligase"/>
</dbReference>
<dbReference type="EC" id="6.3.3.2" evidence="5"/>
<evidence type="ECO:0000313" key="7">
    <source>
        <dbReference type="Proteomes" id="UP001151234"/>
    </source>
</evidence>
<dbReference type="GO" id="GO:0046872">
    <property type="term" value="F:metal ion binding"/>
    <property type="evidence" value="ECO:0007669"/>
    <property type="project" value="UniProtKB-KW"/>
</dbReference>
<dbReference type="NCBIfam" id="TIGR02727">
    <property type="entry name" value="MTHFS_bact"/>
    <property type="match status" value="1"/>
</dbReference>
<keyword evidence="5" id="KW-0460">Magnesium</keyword>
<feature type="binding site" evidence="4">
    <location>
        <begin position="7"/>
        <end position="11"/>
    </location>
    <ligand>
        <name>ATP</name>
        <dbReference type="ChEBI" id="CHEBI:30616"/>
    </ligand>
</feature>
<evidence type="ECO:0000256" key="1">
    <source>
        <dbReference type="ARBA" id="ARBA00010638"/>
    </source>
</evidence>
<dbReference type="PANTHER" id="PTHR23407">
    <property type="entry name" value="ATPASE INHIBITOR/5-FORMYLTETRAHYDROFOLATE CYCLO-LIGASE"/>
    <property type="match status" value="1"/>
</dbReference>
<dbReference type="InterPro" id="IPR024185">
    <property type="entry name" value="FTHF_cligase-like_sf"/>
</dbReference>
<accession>A0A9X3UEM0</accession>
<comment type="catalytic activity">
    <reaction evidence="5">
        <text>(6S)-5-formyl-5,6,7,8-tetrahydrofolate + ATP = (6R)-5,10-methenyltetrahydrofolate + ADP + phosphate</text>
        <dbReference type="Rhea" id="RHEA:10488"/>
        <dbReference type="ChEBI" id="CHEBI:30616"/>
        <dbReference type="ChEBI" id="CHEBI:43474"/>
        <dbReference type="ChEBI" id="CHEBI:57455"/>
        <dbReference type="ChEBI" id="CHEBI:57457"/>
        <dbReference type="ChEBI" id="CHEBI:456216"/>
        <dbReference type="EC" id="6.3.3.2"/>
    </reaction>
</comment>
<evidence type="ECO:0000256" key="3">
    <source>
        <dbReference type="ARBA" id="ARBA00022840"/>
    </source>
</evidence>
<dbReference type="PIRSF" id="PIRSF006806">
    <property type="entry name" value="FTHF_cligase"/>
    <property type="match status" value="1"/>
</dbReference>
<sequence>MSEKKLKSEIRRTVLAARDALDAQWRIEASLAIDTAGAEAIVLNKGAVISGFWPIRSEVDVRPLMFSLREKGARLCLPTIVDKTTIVFRELLRGAPMVDTGFGTAGPGPEAAIVDPTVMLVPLAAFDRRGHRIGYGAGYYDRAIANLRKKGIEPLLIGVAFEAQEVEQIPSEAHDVALSAVLTERGLRLMPEVSGS</sequence>
<dbReference type="AlphaFoldDB" id="A0A9X3UEM0"/>
<protein>
    <recommendedName>
        <fullName evidence="5">5-formyltetrahydrofolate cyclo-ligase</fullName>
        <ecNumber evidence="5">6.3.3.2</ecNumber>
    </recommendedName>
</protein>
<dbReference type="SUPFAM" id="SSF100950">
    <property type="entry name" value="NagB/RpiA/CoA transferase-like"/>
    <property type="match status" value="1"/>
</dbReference>
<gene>
    <name evidence="6" type="ORF">OQ273_00830</name>
</gene>
<evidence type="ECO:0000256" key="4">
    <source>
        <dbReference type="PIRSR" id="PIRSR006806-1"/>
    </source>
</evidence>
<keyword evidence="3 4" id="KW-0067">ATP-binding</keyword>
<dbReference type="GO" id="GO:0035999">
    <property type="term" value="P:tetrahydrofolate interconversion"/>
    <property type="evidence" value="ECO:0007669"/>
    <property type="project" value="TreeGrafter"/>
</dbReference>
<dbReference type="InterPro" id="IPR037171">
    <property type="entry name" value="NagB/RpiA_transferase-like"/>
</dbReference>
<keyword evidence="6" id="KW-0436">Ligase</keyword>
<proteinExistence type="inferred from homology"/>
<dbReference type="Proteomes" id="UP001151234">
    <property type="component" value="Unassembled WGS sequence"/>
</dbReference>
<dbReference type="EMBL" id="JAPJZI010000001">
    <property type="protein sequence ID" value="MDA5397101.1"/>
    <property type="molecule type" value="Genomic_DNA"/>
</dbReference>
<dbReference type="PANTHER" id="PTHR23407:SF1">
    <property type="entry name" value="5-FORMYLTETRAHYDROFOLATE CYCLO-LIGASE"/>
    <property type="match status" value="1"/>
</dbReference>
<feature type="binding site" evidence="4">
    <location>
        <position position="58"/>
    </location>
    <ligand>
        <name>substrate</name>
    </ligand>
</feature>
<keyword evidence="5" id="KW-0479">Metal-binding</keyword>
<dbReference type="Pfam" id="PF01812">
    <property type="entry name" value="5-FTHF_cyc-lig"/>
    <property type="match status" value="1"/>
</dbReference>
<comment type="similarity">
    <text evidence="1 5">Belongs to the 5-formyltetrahydrofolate cyclo-ligase family.</text>
</comment>
<evidence type="ECO:0000256" key="2">
    <source>
        <dbReference type="ARBA" id="ARBA00022741"/>
    </source>
</evidence>
<name>A0A9X3UEM0_9HYPH</name>
<evidence type="ECO:0000313" key="6">
    <source>
        <dbReference type="EMBL" id="MDA5397101.1"/>
    </source>
</evidence>
<dbReference type="GO" id="GO:0030272">
    <property type="term" value="F:5-formyltetrahydrofolate cyclo-ligase activity"/>
    <property type="evidence" value="ECO:0007669"/>
    <property type="project" value="UniProtKB-EC"/>
</dbReference>
<comment type="caution">
    <text evidence="6">The sequence shown here is derived from an EMBL/GenBank/DDBJ whole genome shotgun (WGS) entry which is preliminary data.</text>
</comment>
<organism evidence="6 7">
    <name type="scientific">Hoeflea prorocentri</name>
    <dbReference type="NCBI Taxonomy" id="1922333"/>
    <lineage>
        <taxon>Bacteria</taxon>
        <taxon>Pseudomonadati</taxon>
        <taxon>Pseudomonadota</taxon>
        <taxon>Alphaproteobacteria</taxon>
        <taxon>Hyphomicrobiales</taxon>
        <taxon>Rhizobiaceae</taxon>
        <taxon>Hoeflea</taxon>
    </lineage>
</organism>
<dbReference type="Gene3D" id="3.40.50.10420">
    <property type="entry name" value="NagB/RpiA/CoA transferase-like"/>
    <property type="match status" value="1"/>
</dbReference>
<evidence type="ECO:0000256" key="5">
    <source>
        <dbReference type="RuleBase" id="RU361279"/>
    </source>
</evidence>
<dbReference type="GO" id="GO:0009396">
    <property type="term" value="P:folic acid-containing compound biosynthetic process"/>
    <property type="evidence" value="ECO:0007669"/>
    <property type="project" value="TreeGrafter"/>
</dbReference>
<feature type="binding site" evidence="4">
    <location>
        <begin position="132"/>
        <end position="140"/>
    </location>
    <ligand>
        <name>ATP</name>
        <dbReference type="ChEBI" id="CHEBI:30616"/>
    </ligand>
</feature>
<keyword evidence="2 4" id="KW-0547">Nucleotide-binding</keyword>
<reference evidence="6" key="1">
    <citation type="submission" date="2022-11" db="EMBL/GenBank/DDBJ databases">
        <title>Draft genome sequence of Hoeflea poritis E7-10 and Hoeflea prorocentri PM5-8, separated from scleractinian coral Porites lutea and marine dinoflagellate.</title>
        <authorList>
            <person name="Zhang G."/>
            <person name="Wei Q."/>
            <person name="Cai L."/>
        </authorList>
    </citation>
    <scope>NUCLEOTIDE SEQUENCE</scope>
    <source>
        <strain evidence="6">PM5-8</strain>
    </source>
</reference>
<dbReference type="GO" id="GO:0005524">
    <property type="term" value="F:ATP binding"/>
    <property type="evidence" value="ECO:0007669"/>
    <property type="project" value="UniProtKB-KW"/>
</dbReference>
<dbReference type="RefSeq" id="WP_267988574.1">
    <property type="nucleotide sequence ID" value="NZ_JAPJZI010000001.1"/>
</dbReference>
<keyword evidence="7" id="KW-1185">Reference proteome</keyword>
<comment type="cofactor">
    <cofactor evidence="5">
        <name>Mg(2+)</name>
        <dbReference type="ChEBI" id="CHEBI:18420"/>
    </cofactor>
</comment>